<accession>A0A2J6QXJ0</accession>
<name>A0A2J6QXJ0_HYAVF</name>
<proteinExistence type="predicted"/>
<evidence type="ECO:0000313" key="3">
    <source>
        <dbReference type="Proteomes" id="UP000235786"/>
    </source>
</evidence>
<dbReference type="Proteomes" id="UP000235786">
    <property type="component" value="Unassembled WGS sequence"/>
</dbReference>
<reference evidence="2 3" key="1">
    <citation type="submission" date="2016-04" db="EMBL/GenBank/DDBJ databases">
        <title>A degradative enzymes factory behind the ericoid mycorrhizal symbiosis.</title>
        <authorList>
            <consortium name="DOE Joint Genome Institute"/>
            <person name="Martino E."/>
            <person name="Morin E."/>
            <person name="Grelet G."/>
            <person name="Kuo A."/>
            <person name="Kohler A."/>
            <person name="Daghino S."/>
            <person name="Barry K."/>
            <person name="Choi C."/>
            <person name="Cichocki N."/>
            <person name="Clum A."/>
            <person name="Copeland A."/>
            <person name="Hainaut M."/>
            <person name="Haridas S."/>
            <person name="Labutti K."/>
            <person name="Lindquist E."/>
            <person name="Lipzen A."/>
            <person name="Khouja H.-R."/>
            <person name="Murat C."/>
            <person name="Ohm R."/>
            <person name="Olson A."/>
            <person name="Spatafora J."/>
            <person name="Veneault-Fourrey C."/>
            <person name="Henrissat B."/>
            <person name="Grigoriev I."/>
            <person name="Martin F."/>
            <person name="Perotto S."/>
        </authorList>
    </citation>
    <scope>NUCLEOTIDE SEQUENCE [LARGE SCALE GENOMIC DNA]</scope>
    <source>
        <strain evidence="2 3">F</strain>
    </source>
</reference>
<keyword evidence="3" id="KW-1185">Reference proteome</keyword>
<dbReference type="AlphaFoldDB" id="A0A2J6QXJ0"/>
<evidence type="ECO:0000313" key="2">
    <source>
        <dbReference type="EMBL" id="PMD30971.1"/>
    </source>
</evidence>
<feature type="compositionally biased region" description="Basic and acidic residues" evidence="1">
    <location>
        <begin position="26"/>
        <end position="40"/>
    </location>
</feature>
<feature type="region of interest" description="Disordered" evidence="1">
    <location>
        <begin position="1"/>
        <end position="93"/>
    </location>
</feature>
<gene>
    <name evidence="2" type="ORF">L207DRAFT_519657</name>
</gene>
<organism evidence="2 3">
    <name type="scientific">Hyaloscypha variabilis (strain UAMH 11265 / GT02V1 / F)</name>
    <name type="common">Meliniomyces variabilis</name>
    <dbReference type="NCBI Taxonomy" id="1149755"/>
    <lineage>
        <taxon>Eukaryota</taxon>
        <taxon>Fungi</taxon>
        <taxon>Dikarya</taxon>
        <taxon>Ascomycota</taxon>
        <taxon>Pezizomycotina</taxon>
        <taxon>Leotiomycetes</taxon>
        <taxon>Helotiales</taxon>
        <taxon>Hyaloscyphaceae</taxon>
        <taxon>Hyaloscypha</taxon>
        <taxon>Hyaloscypha variabilis</taxon>
    </lineage>
</organism>
<evidence type="ECO:0000256" key="1">
    <source>
        <dbReference type="SAM" id="MobiDB-lite"/>
    </source>
</evidence>
<dbReference type="EMBL" id="KZ613964">
    <property type="protein sequence ID" value="PMD30971.1"/>
    <property type="molecule type" value="Genomic_DNA"/>
</dbReference>
<dbReference type="OrthoDB" id="3525902at2759"/>
<feature type="compositionally biased region" description="Polar residues" evidence="1">
    <location>
        <begin position="62"/>
        <end position="76"/>
    </location>
</feature>
<sequence length="268" mass="30697">MFSGTSGARDDARHQLLGQDNDEDHEVGWEQHSLHSERNTASDSELWEQDPLSADNHEQRASDPQLTPASSHPPSTRSRKVKPIPEDHGAAGTDLEAEFERIFSPVKHDQEEKARFHRDLDAACAAYSARREEMKSQQREREEAIENPWLIARRRREWQRAVAAMKNIGLFVTCFYGGRVARFNEVPPQIAWPPPHLTRMREHHAEEKKALSEAHLAVVQELRVKYGFPVPEGEQQESHVCVERRLLQEVLGGEPMELEEVVEESQVP</sequence>
<protein>
    <submittedName>
        <fullName evidence="2">Uncharacterized protein</fullName>
    </submittedName>
</protein>